<proteinExistence type="predicted"/>
<evidence type="ECO:0000313" key="1">
    <source>
        <dbReference type="EMBL" id="MPC35865.1"/>
    </source>
</evidence>
<dbReference type="AlphaFoldDB" id="A0A5B7ER45"/>
<name>A0A5B7ER45_PORTR</name>
<gene>
    <name evidence="1" type="ORF">E2C01_029302</name>
</gene>
<dbReference type="Proteomes" id="UP000324222">
    <property type="component" value="Unassembled WGS sequence"/>
</dbReference>
<comment type="caution">
    <text evidence="1">The sequence shown here is derived from an EMBL/GenBank/DDBJ whole genome shotgun (WGS) entry which is preliminary data.</text>
</comment>
<reference evidence="1 2" key="1">
    <citation type="submission" date="2019-05" db="EMBL/GenBank/DDBJ databases">
        <title>Another draft genome of Portunus trituberculatus and its Hox gene families provides insights of decapod evolution.</title>
        <authorList>
            <person name="Jeong J.-H."/>
            <person name="Song I."/>
            <person name="Kim S."/>
            <person name="Choi T."/>
            <person name="Kim D."/>
            <person name="Ryu S."/>
            <person name="Kim W."/>
        </authorList>
    </citation>
    <scope>NUCLEOTIDE SEQUENCE [LARGE SCALE GENOMIC DNA]</scope>
    <source>
        <tissue evidence="1">Muscle</tissue>
    </source>
</reference>
<sequence>MNLDDVTLLPFSQRLCVKQCVRLPPPSASQPTSPTPAPPDQAPCLFLVLACQATHERRGREPDKVEKRWMQLSGCGNVIIGLCSRGTVAITEEGSTVGVI</sequence>
<protein>
    <submittedName>
        <fullName evidence="1">Uncharacterized protein</fullName>
    </submittedName>
</protein>
<accession>A0A5B7ER45</accession>
<evidence type="ECO:0000313" key="2">
    <source>
        <dbReference type="Proteomes" id="UP000324222"/>
    </source>
</evidence>
<dbReference type="EMBL" id="VSRR010003366">
    <property type="protein sequence ID" value="MPC35865.1"/>
    <property type="molecule type" value="Genomic_DNA"/>
</dbReference>
<keyword evidence="2" id="KW-1185">Reference proteome</keyword>
<organism evidence="1 2">
    <name type="scientific">Portunus trituberculatus</name>
    <name type="common">Swimming crab</name>
    <name type="synonym">Neptunus trituberculatus</name>
    <dbReference type="NCBI Taxonomy" id="210409"/>
    <lineage>
        <taxon>Eukaryota</taxon>
        <taxon>Metazoa</taxon>
        <taxon>Ecdysozoa</taxon>
        <taxon>Arthropoda</taxon>
        <taxon>Crustacea</taxon>
        <taxon>Multicrustacea</taxon>
        <taxon>Malacostraca</taxon>
        <taxon>Eumalacostraca</taxon>
        <taxon>Eucarida</taxon>
        <taxon>Decapoda</taxon>
        <taxon>Pleocyemata</taxon>
        <taxon>Brachyura</taxon>
        <taxon>Eubrachyura</taxon>
        <taxon>Portunoidea</taxon>
        <taxon>Portunidae</taxon>
        <taxon>Portuninae</taxon>
        <taxon>Portunus</taxon>
    </lineage>
</organism>